<name>A0AAV4ZIK6_9HYPH</name>
<comment type="caution">
    <text evidence="1">The sequence shown here is derived from an EMBL/GenBank/DDBJ whole genome shotgun (WGS) entry which is preliminary data.</text>
</comment>
<evidence type="ECO:0000313" key="2">
    <source>
        <dbReference type="Proteomes" id="UP001055247"/>
    </source>
</evidence>
<dbReference type="AlphaFoldDB" id="A0AAV4ZIK6"/>
<keyword evidence="2" id="KW-1185">Reference proteome</keyword>
<evidence type="ECO:0000313" key="1">
    <source>
        <dbReference type="EMBL" id="GJD88163.1"/>
    </source>
</evidence>
<sequence length="198" mass="20601">MRTAVWYDAGCDVIWISSHEEPFAPRTLRALLDDAGRIHIRRVGQDKTLAGGTYADFADGAGFGFLSPAEALIYLDEVFGRRPEQAVTVPAPIALSGHRVISVTAVGIGYASSDDPASVAAVLGITESACEAGIVPAYRTAGALDEPSWSFEIGPVFLGLAGALTQTAPEAGAVLQVGVAASPTRLLVGIQEPYFLAS</sequence>
<dbReference type="EMBL" id="BPQO01000006">
    <property type="protein sequence ID" value="GJD88163.1"/>
    <property type="molecule type" value="Genomic_DNA"/>
</dbReference>
<dbReference type="RefSeq" id="WP_238229931.1">
    <property type="nucleotide sequence ID" value="NZ_BPQO01000006.1"/>
</dbReference>
<dbReference type="Proteomes" id="UP001055247">
    <property type="component" value="Unassembled WGS sequence"/>
</dbReference>
<organism evidence="1 2">
    <name type="scientific">Methylobacterium hispanicum</name>
    <dbReference type="NCBI Taxonomy" id="270350"/>
    <lineage>
        <taxon>Bacteria</taxon>
        <taxon>Pseudomonadati</taxon>
        <taxon>Pseudomonadota</taxon>
        <taxon>Alphaproteobacteria</taxon>
        <taxon>Hyphomicrobiales</taxon>
        <taxon>Methylobacteriaceae</taxon>
        <taxon>Methylobacterium</taxon>
    </lineage>
</organism>
<accession>A0AAV4ZIK6</accession>
<reference evidence="1" key="1">
    <citation type="journal article" date="2016" name="Front. Microbiol.">
        <title>Genome Sequence of the Piezophilic, Mesophilic Sulfate-Reducing Bacterium Desulfovibrio indicus J2T.</title>
        <authorList>
            <person name="Cao J."/>
            <person name="Maignien L."/>
            <person name="Shao Z."/>
            <person name="Alain K."/>
            <person name="Jebbar M."/>
        </authorList>
    </citation>
    <scope>NUCLEOTIDE SEQUENCE</scope>
    <source>
        <strain evidence="1">DSM 16372</strain>
    </source>
</reference>
<reference evidence="1" key="2">
    <citation type="submission" date="2021-08" db="EMBL/GenBank/DDBJ databases">
        <authorList>
            <person name="Tani A."/>
            <person name="Ola A."/>
            <person name="Ogura Y."/>
            <person name="Katsura K."/>
            <person name="Hayashi T."/>
        </authorList>
    </citation>
    <scope>NUCLEOTIDE SEQUENCE</scope>
    <source>
        <strain evidence="1">DSM 16372</strain>
    </source>
</reference>
<proteinExistence type="predicted"/>
<gene>
    <name evidence="1" type="ORF">BHAOGJBA_1676</name>
</gene>
<protein>
    <submittedName>
        <fullName evidence="1">Uncharacterized protein</fullName>
    </submittedName>
</protein>